<sequence length="350" mass="38479">PSGPPLHIQVFPLSARSLAVTFSPPTLETRNGRIVGYYLGYKALDMDSNYMFKKLSINELSNAGNQQNEVNITSLSANTKYAIVVQAFNSKGTGPQSEEVYGQTLVMDRPSAPLLSQGDVGYDWIEIVWTFASEANLTAALSQINGYYVFSKSHSSVWMERQIRIKTNAYTSNDLLCGTLYQFYVVAYNAMGKGDASDSIAIKTKGSAPVPPKHVNEFLVVNTTWAHIQLDAWHSNGCPIKEFLIRYRVTKYETEWSEVSAQVWPQESSIELLGLSPGHWYQLYIKAVNEAGAGEQTYHFATLTAQGGTVSPLSEREPPLGGLESITIVIPVICSVIVLTVILAIGLIVI</sequence>
<keyword evidence="2 10" id="KW-0812">Transmembrane</keyword>
<gene>
    <name evidence="12" type="ORF">OSB1V03_LOCUS11818</name>
</gene>
<evidence type="ECO:0000256" key="1">
    <source>
        <dbReference type="ARBA" id="ARBA00004167"/>
    </source>
</evidence>
<dbReference type="OrthoDB" id="152385at2759"/>
<accession>A0A7R9KXS9</accession>
<dbReference type="EMBL" id="OC863994">
    <property type="protein sequence ID" value="CAD7631409.1"/>
    <property type="molecule type" value="Genomic_DNA"/>
</dbReference>
<keyword evidence="6 10" id="KW-1133">Transmembrane helix</keyword>
<dbReference type="InterPro" id="IPR003961">
    <property type="entry name" value="FN3_dom"/>
</dbReference>
<evidence type="ECO:0000256" key="8">
    <source>
        <dbReference type="ARBA" id="ARBA00023157"/>
    </source>
</evidence>
<dbReference type="EMBL" id="CAJPIZ010009419">
    <property type="protein sequence ID" value="CAG2111839.1"/>
    <property type="molecule type" value="Genomic_DNA"/>
</dbReference>
<organism evidence="12">
    <name type="scientific">Medioppia subpectinata</name>
    <dbReference type="NCBI Taxonomy" id="1979941"/>
    <lineage>
        <taxon>Eukaryota</taxon>
        <taxon>Metazoa</taxon>
        <taxon>Ecdysozoa</taxon>
        <taxon>Arthropoda</taxon>
        <taxon>Chelicerata</taxon>
        <taxon>Arachnida</taxon>
        <taxon>Acari</taxon>
        <taxon>Acariformes</taxon>
        <taxon>Sarcoptiformes</taxon>
        <taxon>Oribatida</taxon>
        <taxon>Brachypylina</taxon>
        <taxon>Oppioidea</taxon>
        <taxon>Oppiidae</taxon>
        <taxon>Medioppia</taxon>
    </lineage>
</organism>
<evidence type="ECO:0000256" key="9">
    <source>
        <dbReference type="ARBA" id="ARBA00023319"/>
    </source>
</evidence>
<dbReference type="PROSITE" id="PS50853">
    <property type="entry name" value="FN3"/>
    <property type="match status" value="3"/>
</dbReference>
<evidence type="ECO:0000313" key="13">
    <source>
        <dbReference type="Proteomes" id="UP000759131"/>
    </source>
</evidence>
<dbReference type="Proteomes" id="UP000759131">
    <property type="component" value="Unassembled WGS sequence"/>
</dbReference>
<reference evidence="12" key="1">
    <citation type="submission" date="2020-11" db="EMBL/GenBank/DDBJ databases">
        <authorList>
            <person name="Tran Van P."/>
        </authorList>
    </citation>
    <scope>NUCLEOTIDE SEQUENCE</scope>
</reference>
<dbReference type="Pfam" id="PF25059">
    <property type="entry name" value="FN3_DSCAM-DSCAML_C"/>
    <property type="match status" value="1"/>
</dbReference>
<dbReference type="InterPro" id="IPR050617">
    <property type="entry name" value="E3_ligase_FN3/SPRY"/>
</dbReference>
<evidence type="ECO:0000256" key="6">
    <source>
        <dbReference type="ARBA" id="ARBA00022989"/>
    </source>
</evidence>
<evidence type="ECO:0000256" key="3">
    <source>
        <dbReference type="ARBA" id="ARBA00022729"/>
    </source>
</evidence>
<keyword evidence="5" id="KW-0130">Cell adhesion</keyword>
<keyword evidence="4" id="KW-0677">Repeat</keyword>
<feature type="domain" description="Fibronectin type-III" evidence="11">
    <location>
        <begin position="4"/>
        <end position="107"/>
    </location>
</feature>
<dbReference type="PANTHER" id="PTHR24099">
    <property type="entry name" value="E3 UBIQUITIN-PROTEIN LIGASE TRIM36-RELATED"/>
    <property type="match status" value="1"/>
</dbReference>
<dbReference type="InterPro" id="IPR013783">
    <property type="entry name" value="Ig-like_fold"/>
</dbReference>
<comment type="subcellular location">
    <subcellularLocation>
        <location evidence="1">Membrane</location>
        <topology evidence="1">Single-pass membrane protein</topology>
    </subcellularLocation>
</comment>
<feature type="non-terminal residue" evidence="12">
    <location>
        <position position="350"/>
    </location>
</feature>
<dbReference type="PANTHER" id="PTHR24099:SF16">
    <property type="entry name" value="E3 UBIQUITIN-PROTEIN LIGASE MIDLINE-1-LIKE ISOFORM X1"/>
    <property type="match status" value="1"/>
</dbReference>
<feature type="transmembrane region" description="Helical" evidence="10">
    <location>
        <begin position="328"/>
        <end position="349"/>
    </location>
</feature>
<dbReference type="GO" id="GO:0016020">
    <property type="term" value="C:membrane"/>
    <property type="evidence" value="ECO:0007669"/>
    <property type="project" value="UniProtKB-SubCell"/>
</dbReference>
<feature type="non-terminal residue" evidence="12">
    <location>
        <position position="1"/>
    </location>
</feature>
<keyword evidence="3" id="KW-0732">Signal</keyword>
<evidence type="ECO:0000256" key="10">
    <source>
        <dbReference type="SAM" id="Phobius"/>
    </source>
</evidence>
<dbReference type="SUPFAM" id="SSF49265">
    <property type="entry name" value="Fibronectin type III"/>
    <property type="match status" value="2"/>
</dbReference>
<dbReference type="Pfam" id="PF00041">
    <property type="entry name" value="fn3"/>
    <property type="match status" value="2"/>
</dbReference>
<dbReference type="SMART" id="SM00060">
    <property type="entry name" value="FN3"/>
    <property type="match status" value="3"/>
</dbReference>
<keyword evidence="9" id="KW-0393">Immunoglobulin domain</keyword>
<name>A0A7R9KXS9_9ACAR</name>
<keyword evidence="13" id="KW-1185">Reference proteome</keyword>
<evidence type="ECO:0000256" key="2">
    <source>
        <dbReference type="ARBA" id="ARBA00022692"/>
    </source>
</evidence>
<evidence type="ECO:0000256" key="5">
    <source>
        <dbReference type="ARBA" id="ARBA00022889"/>
    </source>
</evidence>
<proteinExistence type="predicted"/>
<dbReference type="InterPro" id="IPR036116">
    <property type="entry name" value="FN3_sf"/>
</dbReference>
<dbReference type="InterPro" id="IPR056754">
    <property type="entry name" value="DSCAM/DSCAML_C"/>
</dbReference>
<dbReference type="AlphaFoldDB" id="A0A7R9KXS9"/>
<feature type="domain" description="Fibronectin type-III" evidence="11">
    <location>
        <begin position="109"/>
        <end position="207"/>
    </location>
</feature>
<dbReference type="GO" id="GO:0007155">
    <property type="term" value="P:cell adhesion"/>
    <property type="evidence" value="ECO:0007669"/>
    <property type="project" value="UniProtKB-KW"/>
</dbReference>
<evidence type="ECO:0000313" key="12">
    <source>
        <dbReference type="EMBL" id="CAD7631409.1"/>
    </source>
</evidence>
<evidence type="ECO:0000256" key="7">
    <source>
        <dbReference type="ARBA" id="ARBA00023136"/>
    </source>
</evidence>
<dbReference type="FunFam" id="2.60.40.10:FF:000028">
    <property type="entry name" value="Neuronal cell adhesion molecule"/>
    <property type="match status" value="1"/>
</dbReference>
<feature type="domain" description="Fibronectin type-III" evidence="11">
    <location>
        <begin position="211"/>
        <end position="307"/>
    </location>
</feature>
<keyword evidence="8" id="KW-1015">Disulfide bond</keyword>
<dbReference type="CDD" id="cd00063">
    <property type="entry name" value="FN3"/>
    <property type="match status" value="3"/>
</dbReference>
<evidence type="ECO:0000259" key="11">
    <source>
        <dbReference type="PROSITE" id="PS50853"/>
    </source>
</evidence>
<dbReference type="Gene3D" id="2.60.40.10">
    <property type="entry name" value="Immunoglobulins"/>
    <property type="match status" value="3"/>
</dbReference>
<keyword evidence="7 10" id="KW-0472">Membrane</keyword>
<protein>
    <recommendedName>
        <fullName evidence="11">Fibronectin type-III domain-containing protein</fullName>
    </recommendedName>
</protein>
<evidence type="ECO:0000256" key="4">
    <source>
        <dbReference type="ARBA" id="ARBA00022737"/>
    </source>
</evidence>